<dbReference type="PANTHER" id="PTHR43686">
    <property type="entry name" value="SULFURTRANSFERASE-RELATED"/>
    <property type="match status" value="1"/>
</dbReference>
<organism evidence="1 2">
    <name type="scientific">Cichlidogyrus casuarinus</name>
    <dbReference type="NCBI Taxonomy" id="1844966"/>
    <lineage>
        <taxon>Eukaryota</taxon>
        <taxon>Metazoa</taxon>
        <taxon>Spiralia</taxon>
        <taxon>Lophotrochozoa</taxon>
        <taxon>Platyhelminthes</taxon>
        <taxon>Monogenea</taxon>
        <taxon>Monopisthocotylea</taxon>
        <taxon>Dactylogyridea</taxon>
        <taxon>Ancyrocephalidae</taxon>
        <taxon>Cichlidogyrus</taxon>
    </lineage>
</organism>
<name>A0ABD2QMP5_9PLAT</name>
<sequence length="664" mass="75751">MWKELLCLDSLIVLGNKDLPRLPVCSFVVPFMAWPTDQSSERKLLVHHNFIATLLNDLFGIQCRAGCACAGPYAMDLLGLPEKLAIEYGREIMGRKLDPKLDTPYTEGHCKEILRPGFVRFSLPYFLNLEEVLFVLEAVKFVCQHGWVFLPVYKMDFKTGTFVQCRWNPLDNRQWLSNIDFTKSTRKQSFANEPQRNNQFRHYLAEAHRLLNQIHTQIKNGSIDSVDNTTTLGAKFHKMRWFLLPCEVVAVIRGTISTLAEKNSVISPFWPQSDGQSFRDSISTDSSIVTVASEPLMRYHYSGIFEPHMWPFTDNQSNHSEIKMPKTRTIQLCKNKTDKRIVDSKMQRWKASLTRNQENGWVNPLPDLFKSFLSGVKQFDMLKPGDKVLLCLSGGKDSLALLHCLRQYQIVLRREHCKQTQISSAQMIQMTDLDPNFGTFSLGAVTIDPGSSSYDPSPLIGYLNSLGVPYFYEQQGIIKQAANLPYQCSSICSFCSRMKRGRIYATARKAGYNVIAMGQHLDDLVESFFMAAFHQGALNTMKANYVIKAKDLRVIRPLVFVREWQTRKFAEMANSPVIPENCPACFSAPKERMRIKRLLAEQETLFPRLYDNLRNTLIPLLHNDKALGLNAQQNAAFAMTKLLKTTSSDRAIHFDLCSDSDTEN</sequence>
<dbReference type="InterPro" id="IPR015422">
    <property type="entry name" value="PyrdxlP-dep_Trfase_small"/>
</dbReference>
<dbReference type="Gene3D" id="3.40.50.620">
    <property type="entry name" value="HUPs"/>
    <property type="match status" value="1"/>
</dbReference>
<dbReference type="Proteomes" id="UP001626550">
    <property type="component" value="Unassembled WGS sequence"/>
</dbReference>
<dbReference type="PANTHER" id="PTHR43686:SF1">
    <property type="entry name" value="AMINOTRAN_5 DOMAIN-CONTAINING PROTEIN"/>
    <property type="match status" value="1"/>
</dbReference>
<dbReference type="EMBL" id="JBJKFK010000027">
    <property type="protein sequence ID" value="KAL3320819.1"/>
    <property type="molecule type" value="Genomic_DNA"/>
</dbReference>
<dbReference type="Gene3D" id="3.90.1150.10">
    <property type="entry name" value="Aspartate Aminotransferase, domain 1"/>
    <property type="match status" value="1"/>
</dbReference>
<proteinExistence type="predicted"/>
<evidence type="ECO:0008006" key="3">
    <source>
        <dbReference type="Google" id="ProtNLM"/>
    </source>
</evidence>
<reference evidence="1 2" key="1">
    <citation type="submission" date="2024-11" db="EMBL/GenBank/DDBJ databases">
        <title>Adaptive evolution of stress response genes in parasites aligns with host niche diversity.</title>
        <authorList>
            <person name="Hahn C."/>
            <person name="Resl P."/>
        </authorList>
    </citation>
    <scope>NUCLEOTIDE SEQUENCE [LARGE SCALE GENOMIC DNA]</scope>
    <source>
        <strain evidence="1">EGGRZ-B1_66</strain>
        <tissue evidence="1">Body</tissue>
    </source>
</reference>
<comment type="caution">
    <text evidence="1">The sequence shown here is derived from an EMBL/GenBank/DDBJ whole genome shotgun (WGS) entry which is preliminary data.</text>
</comment>
<dbReference type="CDD" id="cd24138">
    <property type="entry name" value="TtcA-like"/>
    <property type="match status" value="1"/>
</dbReference>
<evidence type="ECO:0000313" key="1">
    <source>
        <dbReference type="EMBL" id="KAL3320819.1"/>
    </source>
</evidence>
<evidence type="ECO:0000313" key="2">
    <source>
        <dbReference type="Proteomes" id="UP001626550"/>
    </source>
</evidence>
<accession>A0ABD2QMP5</accession>
<dbReference type="SUPFAM" id="SSF53383">
    <property type="entry name" value="PLP-dependent transferases"/>
    <property type="match status" value="1"/>
</dbReference>
<dbReference type="InterPro" id="IPR015424">
    <property type="entry name" value="PyrdxlP-dep_Trfase"/>
</dbReference>
<protein>
    <recommendedName>
        <fullName evidence="3">tRNA(Ile)-lysidine/2-thiocytidine synthase N-terminal domain-containing protein</fullName>
    </recommendedName>
</protein>
<gene>
    <name evidence="1" type="ORF">Ciccas_000504</name>
</gene>
<dbReference type="AlphaFoldDB" id="A0ABD2QMP5"/>
<dbReference type="InterPro" id="IPR014729">
    <property type="entry name" value="Rossmann-like_a/b/a_fold"/>
</dbReference>
<dbReference type="SUPFAM" id="SSF52402">
    <property type="entry name" value="Adenine nucleotide alpha hydrolases-like"/>
    <property type="match status" value="1"/>
</dbReference>
<keyword evidence="2" id="KW-1185">Reference proteome</keyword>